<dbReference type="AlphaFoldDB" id="A0A0M2EVC5"/>
<reference evidence="1 2" key="1">
    <citation type="submission" date="2014-08" db="EMBL/GenBank/DDBJ databases">
        <title>Genome sequences of NCPPB Pectobacterium isolates.</title>
        <authorList>
            <person name="Glover R.H."/>
            <person name="Sapp M."/>
            <person name="Elphinstone J."/>
        </authorList>
    </citation>
    <scope>NUCLEOTIDE SEQUENCE [LARGE SCALE GENOMIC DNA]</scope>
    <source>
        <strain evidence="1 2">LMG 21372</strain>
    </source>
</reference>
<sequence>MAKEEKEESAQIAMSTRYSTTPAVGAVLVISKINPNHSHIDTDNISYQCRMKIVKTSAQIYQ</sequence>
<accession>A0A0M2EVC5</accession>
<proteinExistence type="predicted"/>
<evidence type="ECO:0000313" key="2">
    <source>
        <dbReference type="Proteomes" id="UP000029435"/>
    </source>
</evidence>
<dbReference type="EMBL" id="JQOD01000018">
    <property type="protein sequence ID" value="KGA30332.1"/>
    <property type="molecule type" value="Genomic_DNA"/>
</dbReference>
<organism evidence="1 2">
    <name type="scientific">Pectobacterium brasiliense</name>
    <dbReference type="NCBI Taxonomy" id="180957"/>
    <lineage>
        <taxon>Bacteria</taxon>
        <taxon>Pseudomonadati</taxon>
        <taxon>Pseudomonadota</taxon>
        <taxon>Gammaproteobacteria</taxon>
        <taxon>Enterobacterales</taxon>
        <taxon>Pectobacteriaceae</taxon>
        <taxon>Pectobacterium</taxon>
    </lineage>
</organism>
<evidence type="ECO:0000313" key="1">
    <source>
        <dbReference type="EMBL" id="KGA30332.1"/>
    </source>
</evidence>
<dbReference type="Proteomes" id="UP000029435">
    <property type="component" value="Unassembled WGS sequence"/>
</dbReference>
<comment type="caution">
    <text evidence="1">The sequence shown here is derived from an EMBL/GenBank/DDBJ whole genome shotgun (WGS) entry which is preliminary data.</text>
</comment>
<protein>
    <submittedName>
        <fullName evidence="1">Uncharacterized protein</fullName>
    </submittedName>
</protein>
<name>A0A0M2EVC5_9GAMM</name>
<gene>
    <name evidence="1" type="ORF">KU74_22020</name>
</gene>